<name>A0A1F5G1W9_9BACT</name>
<accession>A0A1F5G1W9</accession>
<dbReference type="AlphaFoldDB" id="A0A1F5G1W9"/>
<dbReference type="Pfam" id="PF01841">
    <property type="entry name" value="Transglut_core"/>
    <property type="match status" value="1"/>
</dbReference>
<sequence length="167" mass="19389">MIRKIASSITGSEMELVQNGLIWTKENLRMEESENKNQLFRQRTAEEIIKSKFITGCTDAALAFISLMRARKIPAVFVETIDKKWLESKNEVPIYGHVYVEVFLDSKWYLTNPMYGKTEKTNKPRERVIFAKGLDSCDIGITNFSDLKQKFLVFRNKWRQKNLSNGG</sequence>
<dbReference type="InterPro" id="IPR002931">
    <property type="entry name" value="Transglutaminase-like"/>
</dbReference>
<dbReference type="SUPFAM" id="SSF54001">
    <property type="entry name" value="Cysteine proteinases"/>
    <property type="match status" value="1"/>
</dbReference>
<proteinExistence type="predicted"/>
<feature type="domain" description="Transglutaminase-like" evidence="1">
    <location>
        <begin position="15"/>
        <end position="113"/>
    </location>
</feature>
<dbReference type="Proteomes" id="UP000176628">
    <property type="component" value="Unassembled WGS sequence"/>
</dbReference>
<gene>
    <name evidence="2" type="ORF">A2Z23_00905</name>
</gene>
<comment type="caution">
    <text evidence="2">The sequence shown here is derived from an EMBL/GenBank/DDBJ whole genome shotgun (WGS) entry which is preliminary data.</text>
</comment>
<reference evidence="2 3" key="1">
    <citation type="journal article" date="2016" name="Nat. Commun.">
        <title>Thousands of microbial genomes shed light on interconnected biogeochemical processes in an aquifer system.</title>
        <authorList>
            <person name="Anantharaman K."/>
            <person name="Brown C.T."/>
            <person name="Hug L.A."/>
            <person name="Sharon I."/>
            <person name="Castelle C.J."/>
            <person name="Probst A.J."/>
            <person name="Thomas B.C."/>
            <person name="Singh A."/>
            <person name="Wilkins M.J."/>
            <person name="Karaoz U."/>
            <person name="Brodie E.L."/>
            <person name="Williams K.H."/>
            <person name="Hubbard S.S."/>
            <person name="Banfield J.F."/>
        </authorList>
    </citation>
    <scope>NUCLEOTIDE SEQUENCE [LARGE SCALE GENOMIC DNA]</scope>
</reference>
<evidence type="ECO:0000259" key="1">
    <source>
        <dbReference type="Pfam" id="PF01841"/>
    </source>
</evidence>
<dbReference type="EMBL" id="MFAV01000042">
    <property type="protein sequence ID" value="OGD85871.1"/>
    <property type="molecule type" value="Genomic_DNA"/>
</dbReference>
<organism evidence="2 3">
    <name type="scientific">Candidatus Curtissbacteria bacterium RBG_16_39_7</name>
    <dbReference type="NCBI Taxonomy" id="1797707"/>
    <lineage>
        <taxon>Bacteria</taxon>
        <taxon>Candidatus Curtissiibacteriota</taxon>
    </lineage>
</organism>
<dbReference type="InterPro" id="IPR038765">
    <property type="entry name" value="Papain-like_cys_pep_sf"/>
</dbReference>
<evidence type="ECO:0000313" key="2">
    <source>
        <dbReference type="EMBL" id="OGD85871.1"/>
    </source>
</evidence>
<dbReference type="Gene3D" id="3.10.620.30">
    <property type="match status" value="1"/>
</dbReference>
<evidence type="ECO:0000313" key="3">
    <source>
        <dbReference type="Proteomes" id="UP000176628"/>
    </source>
</evidence>
<protein>
    <recommendedName>
        <fullName evidence="1">Transglutaminase-like domain-containing protein</fullName>
    </recommendedName>
</protein>